<evidence type="ECO:0000256" key="1">
    <source>
        <dbReference type="ARBA" id="ARBA00004141"/>
    </source>
</evidence>
<dbReference type="GO" id="GO:0005886">
    <property type="term" value="C:plasma membrane"/>
    <property type="evidence" value="ECO:0007669"/>
    <property type="project" value="EnsemblFungi"/>
</dbReference>
<dbReference type="Proteomes" id="UP000094455">
    <property type="component" value="Unassembled WGS sequence"/>
</dbReference>
<evidence type="ECO:0000256" key="4">
    <source>
        <dbReference type="ARBA" id="ARBA00023136"/>
    </source>
</evidence>
<reference evidence="7 8" key="1">
    <citation type="journal article" date="2016" name="Proc. Natl. Acad. Sci. U.S.A.">
        <title>Comparative genomics of biotechnologically important yeasts.</title>
        <authorList>
            <person name="Riley R."/>
            <person name="Haridas S."/>
            <person name="Wolfe K.H."/>
            <person name="Lopes M.R."/>
            <person name="Hittinger C.T."/>
            <person name="Goeker M."/>
            <person name="Salamov A.A."/>
            <person name="Wisecaver J.H."/>
            <person name="Long T.M."/>
            <person name="Calvey C.H."/>
            <person name="Aerts A.L."/>
            <person name="Barry K.W."/>
            <person name="Choi C."/>
            <person name="Clum A."/>
            <person name="Coughlan A.Y."/>
            <person name="Deshpande S."/>
            <person name="Douglass A.P."/>
            <person name="Hanson S.J."/>
            <person name="Klenk H.-P."/>
            <person name="LaButti K.M."/>
            <person name="Lapidus A."/>
            <person name="Lindquist E.A."/>
            <person name="Lipzen A.M."/>
            <person name="Meier-Kolthoff J.P."/>
            <person name="Ohm R.A."/>
            <person name="Otillar R.P."/>
            <person name="Pangilinan J.L."/>
            <person name="Peng Y."/>
            <person name="Rokas A."/>
            <person name="Rosa C.A."/>
            <person name="Scheuner C."/>
            <person name="Sibirny A.A."/>
            <person name="Slot J.C."/>
            <person name="Stielow J.B."/>
            <person name="Sun H."/>
            <person name="Kurtzman C.P."/>
            <person name="Blackwell M."/>
            <person name="Grigoriev I.V."/>
            <person name="Jeffries T.W."/>
        </authorList>
    </citation>
    <scope>NUCLEOTIDE SEQUENCE [LARGE SCALE GENOMIC DNA]</scope>
    <source>
        <strain evidence="7 8">NRRL Y-2026</strain>
    </source>
</reference>
<dbReference type="InterPro" id="IPR006603">
    <property type="entry name" value="PQ-loop_rpt"/>
</dbReference>
<dbReference type="Gene3D" id="1.20.1280.290">
    <property type="match status" value="1"/>
</dbReference>
<keyword evidence="4 6" id="KW-0472">Membrane</keyword>
<feature type="transmembrane region" description="Helical" evidence="6">
    <location>
        <begin position="194"/>
        <end position="215"/>
    </location>
</feature>
<evidence type="ECO:0000256" key="5">
    <source>
        <dbReference type="SAM" id="MobiDB-lite"/>
    </source>
</evidence>
<proteinExistence type="predicted"/>
<feature type="transmembrane region" description="Helical" evidence="6">
    <location>
        <begin position="12"/>
        <end position="30"/>
    </location>
</feature>
<protein>
    <submittedName>
        <fullName evidence="7">Uncharacterized protein</fullName>
    </submittedName>
</protein>
<evidence type="ECO:0000313" key="7">
    <source>
        <dbReference type="EMBL" id="ODQ48933.1"/>
    </source>
</evidence>
<dbReference type="Pfam" id="PF04193">
    <property type="entry name" value="PQ-loop"/>
    <property type="match status" value="2"/>
</dbReference>
<feature type="transmembrane region" description="Helical" evidence="6">
    <location>
        <begin position="133"/>
        <end position="152"/>
    </location>
</feature>
<dbReference type="InterPro" id="IPR051415">
    <property type="entry name" value="LAAT-1"/>
</dbReference>
<dbReference type="AlphaFoldDB" id="A0A1E3NTP8"/>
<dbReference type="PANTHER" id="PTHR16201:SF37">
    <property type="entry name" value="PQ-LOOP REPEAT-CONTAINING PROTEIN"/>
    <property type="match status" value="1"/>
</dbReference>
<feature type="transmembrane region" description="Helical" evidence="6">
    <location>
        <begin position="42"/>
        <end position="60"/>
    </location>
</feature>
<evidence type="ECO:0000256" key="2">
    <source>
        <dbReference type="ARBA" id="ARBA00022692"/>
    </source>
</evidence>
<keyword evidence="3 6" id="KW-1133">Transmembrane helix</keyword>
<feature type="compositionally biased region" description="Polar residues" evidence="5">
    <location>
        <begin position="236"/>
        <end position="261"/>
    </location>
</feature>
<name>A0A1E3NTP8_9ASCO</name>
<accession>A0A1E3NTP8</accession>
<evidence type="ECO:0000256" key="6">
    <source>
        <dbReference type="SAM" id="Phobius"/>
    </source>
</evidence>
<organism evidence="7 8">
    <name type="scientific">Pichia membranifaciens NRRL Y-2026</name>
    <dbReference type="NCBI Taxonomy" id="763406"/>
    <lineage>
        <taxon>Eukaryota</taxon>
        <taxon>Fungi</taxon>
        <taxon>Dikarya</taxon>
        <taxon>Ascomycota</taxon>
        <taxon>Saccharomycotina</taxon>
        <taxon>Pichiomycetes</taxon>
        <taxon>Pichiales</taxon>
        <taxon>Pichiaceae</taxon>
        <taxon>Pichia</taxon>
    </lineage>
</organism>
<feature type="transmembrane region" description="Helical" evidence="6">
    <location>
        <begin position="164"/>
        <end position="188"/>
    </location>
</feature>
<evidence type="ECO:0000313" key="8">
    <source>
        <dbReference type="Proteomes" id="UP000094455"/>
    </source>
</evidence>
<gene>
    <name evidence="7" type="ORF">PICMEDRAFT_70525</name>
</gene>
<sequence length="261" mass="29315">MALENTTSTVLSTIGTVIWCIQLSPQIYFLHKKKDAEGLPPIFMLLWCISGLFMCIYFVVSDSYIPMQVQPHLFTMLCSVAWVQSMYYPPHSYGKKRFLSSAAVFYLCWIGLEVGFCVWLRPVYAHGTHWENLIFGILATVFLCVGLLPPYWELLHRNGRVVGINFLFLALDSSGAVFSMASMCIGTVDAMGMILYAIMIAMELGLFVSQGIWLLRFRLRRTEKDGPGSDVEAVFSDSSSEIRNASDANTEKNPSATVRET</sequence>
<dbReference type="GeneID" id="30180352"/>
<keyword evidence="2 6" id="KW-0812">Transmembrane</keyword>
<feature type="transmembrane region" description="Helical" evidence="6">
    <location>
        <begin position="102"/>
        <end position="121"/>
    </location>
</feature>
<dbReference type="EMBL" id="KV454001">
    <property type="protein sequence ID" value="ODQ48933.1"/>
    <property type="molecule type" value="Genomic_DNA"/>
</dbReference>
<dbReference type="OrthoDB" id="407617at2759"/>
<evidence type="ECO:0000256" key="3">
    <source>
        <dbReference type="ARBA" id="ARBA00022989"/>
    </source>
</evidence>
<dbReference type="SMART" id="SM00679">
    <property type="entry name" value="CTNS"/>
    <property type="match status" value="2"/>
</dbReference>
<dbReference type="PANTHER" id="PTHR16201">
    <property type="entry name" value="SEVEN TRANSMEMBRANE PROTEIN 1-RELATED"/>
    <property type="match status" value="1"/>
</dbReference>
<dbReference type="RefSeq" id="XP_019020046.1">
    <property type="nucleotide sequence ID" value="XM_019163665.1"/>
</dbReference>
<keyword evidence="8" id="KW-1185">Reference proteome</keyword>
<feature type="region of interest" description="Disordered" evidence="5">
    <location>
        <begin position="224"/>
        <end position="261"/>
    </location>
</feature>
<comment type="subcellular location">
    <subcellularLocation>
        <location evidence="1">Membrane</location>
        <topology evidence="1">Multi-pass membrane protein</topology>
    </subcellularLocation>
</comment>